<dbReference type="NCBIfam" id="TIGR00057">
    <property type="entry name" value="L-threonylcarbamoyladenylate synthase"/>
    <property type="match status" value="1"/>
</dbReference>
<proteinExistence type="inferred from homology"/>
<dbReference type="Gene3D" id="3.90.870.10">
    <property type="entry name" value="DHBP synthase"/>
    <property type="match status" value="1"/>
</dbReference>
<evidence type="ECO:0000256" key="1">
    <source>
        <dbReference type="ARBA" id="ARBA00004496"/>
    </source>
</evidence>
<evidence type="ECO:0000313" key="14">
    <source>
        <dbReference type="Proteomes" id="UP000269689"/>
    </source>
</evidence>
<feature type="domain" description="YrdC-like" evidence="12">
    <location>
        <begin position="5"/>
        <end position="190"/>
    </location>
</feature>
<keyword evidence="6" id="KW-0819">tRNA processing</keyword>
<dbReference type="GO" id="GO:0000049">
    <property type="term" value="F:tRNA binding"/>
    <property type="evidence" value="ECO:0007669"/>
    <property type="project" value="TreeGrafter"/>
</dbReference>
<evidence type="ECO:0000256" key="9">
    <source>
        <dbReference type="ARBA" id="ARBA00022840"/>
    </source>
</evidence>
<comment type="subcellular location">
    <subcellularLocation>
        <location evidence="1">Cytoplasm</location>
    </subcellularLocation>
</comment>
<evidence type="ECO:0000313" key="13">
    <source>
        <dbReference type="EMBL" id="RPE72095.1"/>
    </source>
</evidence>
<dbReference type="PANTHER" id="PTHR17490:SF16">
    <property type="entry name" value="THREONYLCARBAMOYL-AMP SYNTHASE"/>
    <property type="match status" value="1"/>
</dbReference>
<dbReference type="EMBL" id="RKQK01000001">
    <property type="protein sequence ID" value="RPE72095.1"/>
    <property type="molecule type" value="Genomic_DNA"/>
</dbReference>
<dbReference type="OrthoDB" id="9814580at2"/>
<keyword evidence="8" id="KW-0547">Nucleotide-binding</keyword>
<dbReference type="PROSITE" id="PS51163">
    <property type="entry name" value="YRDC"/>
    <property type="match status" value="1"/>
</dbReference>
<keyword evidence="9" id="KW-0067">ATP-binding</keyword>
<gene>
    <name evidence="13" type="ORF">EDD53_1238</name>
</gene>
<evidence type="ECO:0000256" key="10">
    <source>
        <dbReference type="ARBA" id="ARBA00029774"/>
    </source>
</evidence>
<dbReference type="Proteomes" id="UP000269689">
    <property type="component" value="Unassembled WGS sequence"/>
</dbReference>
<dbReference type="GO" id="GO:0061710">
    <property type="term" value="F:L-threonylcarbamoyladenylate synthase"/>
    <property type="evidence" value="ECO:0007669"/>
    <property type="project" value="UniProtKB-EC"/>
</dbReference>
<evidence type="ECO:0000259" key="12">
    <source>
        <dbReference type="PROSITE" id="PS51163"/>
    </source>
</evidence>
<keyword evidence="5" id="KW-0808">Transferase</keyword>
<dbReference type="SUPFAM" id="SSF55821">
    <property type="entry name" value="YrdC/RibB"/>
    <property type="match status" value="1"/>
</dbReference>
<evidence type="ECO:0000256" key="4">
    <source>
        <dbReference type="ARBA" id="ARBA00022490"/>
    </source>
</evidence>
<dbReference type="GO" id="GO:0005737">
    <property type="term" value="C:cytoplasm"/>
    <property type="evidence" value="ECO:0007669"/>
    <property type="project" value="UniProtKB-SubCell"/>
</dbReference>
<dbReference type="EC" id="2.7.7.87" evidence="3"/>
<protein>
    <recommendedName>
        <fullName evidence="10">L-threonylcarbamoyladenylate synthase</fullName>
        <ecNumber evidence="3">2.7.7.87</ecNumber>
    </recommendedName>
    <alternativeName>
        <fullName evidence="10">L-threonylcarbamoyladenylate synthase</fullName>
    </alternativeName>
</protein>
<keyword evidence="7" id="KW-0548">Nucleotidyltransferase</keyword>
<dbReference type="InterPro" id="IPR006070">
    <property type="entry name" value="Sua5-like_dom"/>
</dbReference>
<dbReference type="GO" id="GO:0003725">
    <property type="term" value="F:double-stranded RNA binding"/>
    <property type="evidence" value="ECO:0007669"/>
    <property type="project" value="InterPro"/>
</dbReference>
<evidence type="ECO:0000256" key="8">
    <source>
        <dbReference type="ARBA" id="ARBA00022741"/>
    </source>
</evidence>
<dbReference type="RefSeq" id="WP_123792244.1">
    <property type="nucleotide sequence ID" value="NZ_RKQK01000001.1"/>
</dbReference>
<comment type="caution">
    <text evidence="13">The sequence shown here is derived from an EMBL/GenBank/DDBJ whole genome shotgun (WGS) entry which is preliminary data.</text>
</comment>
<dbReference type="GO" id="GO:0005524">
    <property type="term" value="F:ATP binding"/>
    <property type="evidence" value="ECO:0007669"/>
    <property type="project" value="UniProtKB-KW"/>
</dbReference>
<reference evidence="13 14" key="1">
    <citation type="submission" date="2018-11" db="EMBL/GenBank/DDBJ databases">
        <title>Genomic Encyclopedia of Type Strains, Phase IV (KMG-IV): sequencing the most valuable type-strain genomes for metagenomic binning, comparative biology and taxonomic classification.</title>
        <authorList>
            <person name="Goeker M."/>
        </authorList>
    </citation>
    <scope>NUCLEOTIDE SEQUENCE [LARGE SCALE GENOMIC DNA]</scope>
    <source>
        <strain evidence="13 14">DSM 104731</strain>
    </source>
</reference>
<evidence type="ECO:0000256" key="11">
    <source>
        <dbReference type="ARBA" id="ARBA00048366"/>
    </source>
</evidence>
<dbReference type="AlphaFoldDB" id="A0A3N4UTR6"/>
<keyword evidence="4" id="KW-0963">Cytoplasm</keyword>
<keyword evidence="14" id="KW-1185">Reference proteome</keyword>
<evidence type="ECO:0000256" key="2">
    <source>
        <dbReference type="ARBA" id="ARBA00007663"/>
    </source>
</evidence>
<dbReference type="GO" id="GO:0008033">
    <property type="term" value="P:tRNA processing"/>
    <property type="evidence" value="ECO:0007669"/>
    <property type="project" value="UniProtKB-KW"/>
</dbReference>
<dbReference type="PANTHER" id="PTHR17490">
    <property type="entry name" value="SUA5"/>
    <property type="match status" value="1"/>
</dbReference>
<dbReference type="GO" id="GO:0006450">
    <property type="term" value="P:regulation of translational fidelity"/>
    <property type="evidence" value="ECO:0007669"/>
    <property type="project" value="TreeGrafter"/>
</dbReference>
<sequence>MTQQQSLFDQAKTTLAAGGVILLATDTVLGLVALPQRDDAVNKVYSLKQRPREKNLPIMVANVEQIKALGGQVTDSAQALLDSDFMPGALTLALALDPTLTPAWLEKRAECAIRIPKDTFLLALLTDLGPLMVTSANMSGETPADTTEQAMGLLNGQPDFVVHGTAPLQQPSTLVNCATMPAKIERIGAVSEAEITAILDRAND</sequence>
<evidence type="ECO:0000256" key="3">
    <source>
        <dbReference type="ARBA" id="ARBA00012584"/>
    </source>
</evidence>
<evidence type="ECO:0000256" key="7">
    <source>
        <dbReference type="ARBA" id="ARBA00022695"/>
    </source>
</evidence>
<accession>A0A3N4UTR6</accession>
<dbReference type="InterPro" id="IPR017945">
    <property type="entry name" value="DHBP_synth_RibB-like_a/b_dom"/>
</dbReference>
<dbReference type="Pfam" id="PF01300">
    <property type="entry name" value="Sua5_yciO_yrdC"/>
    <property type="match status" value="1"/>
</dbReference>
<comment type="catalytic activity">
    <reaction evidence="11">
        <text>L-threonine + hydrogencarbonate + ATP = L-threonylcarbamoyladenylate + diphosphate + H2O</text>
        <dbReference type="Rhea" id="RHEA:36407"/>
        <dbReference type="ChEBI" id="CHEBI:15377"/>
        <dbReference type="ChEBI" id="CHEBI:17544"/>
        <dbReference type="ChEBI" id="CHEBI:30616"/>
        <dbReference type="ChEBI" id="CHEBI:33019"/>
        <dbReference type="ChEBI" id="CHEBI:57926"/>
        <dbReference type="ChEBI" id="CHEBI:73682"/>
        <dbReference type="EC" id="2.7.7.87"/>
    </reaction>
</comment>
<evidence type="ECO:0000256" key="6">
    <source>
        <dbReference type="ARBA" id="ARBA00022694"/>
    </source>
</evidence>
<name>A0A3N4UTR6_9RHOB</name>
<organism evidence="13 14">
    <name type="scientific">Pacificibacter maritimus</name>
    <dbReference type="NCBI Taxonomy" id="762213"/>
    <lineage>
        <taxon>Bacteria</taxon>
        <taxon>Pseudomonadati</taxon>
        <taxon>Pseudomonadota</taxon>
        <taxon>Alphaproteobacteria</taxon>
        <taxon>Rhodobacterales</taxon>
        <taxon>Roseobacteraceae</taxon>
        <taxon>Pacificibacter</taxon>
    </lineage>
</organism>
<dbReference type="InterPro" id="IPR050156">
    <property type="entry name" value="TC-AMP_synthase_SUA5"/>
</dbReference>
<evidence type="ECO:0000256" key="5">
    <source>
        <dbReference type="ARBA" id="ARBA00022679"/>
    </source>
</evidence>
<comment type="similarity">
    <text evidence="2">Belongs to the SUA5 family.</text>
</comment>